<dbReference type="RefSeq" id="WP_095521173.1">
    <property type="nucleotide sequence ID" value="NZ_NPKH01000035.1"/>
</dbReference>
<accession>A0A271KB79</accession>
<dbReference type="OrthoDB" id="9775794at2"/>
<dbReference type="InterPro" id="IPR018376">
    <property type="entry name" value="Enoyl-CoA_hyd/isom_CS"/>
</dbReference>
<keyword evidence="6" id="KW-1185">Reference proteome</keyword>
<keyword evidence="2" id="KW-0456">Lyase</keyword>
<dbReference type="PANTHER" id="PTHR11941:SF54">
    <property type="entry name" value="ENOYL-COA HYDRATASE, MITOCHONDRIAL"/>
    <property type="match status" value="1"/>
</dbReference>
<dbReference type="InterPro" id="IPR014748">
    <property type="entry name" value="Enoyl-CoA_hydra_C"/>
</dbReference>
<dbReference type="SUPFAM" id="SSF52096">
    <property type="entry name" value="ClpP/crotonase"/>
    <property type="match status" value="1"/>
</dbReference>
<evidence type="ECO:0008006" key="7">
    <source>
        <dbReference type="Google" id="ProtNLM"/>
    </source>
</evidence>
<dbReference type="Gene3D" id="1.10.12.10">
    <property type="entry name" value="Lyase 2-enoyl-coa Hydratase, Chain A, domain 2"/>
    <property type="match status" value="1"/>
</dbReference>
<dbReference type="InterPro" id="IPR001753">
    <property type="entry name" value="Enoyl-CoA_hydra/iso"/>
</dbReference>
<gene>
    <name evidence="5" type="ORF">CIT31_27295</name>
</gene>
<evidence type="ECO:0000256" key="3">
    <source>
        <dbReference type="RuleBase" id="RU003707"/>
    </source>
</evidence>
<evidence type="ECO:0000313" key="5">
    <source>
        <dbReference type="EMBL" id="PAP92249.1"/>
    </source>
</evidence>
<dbReference type="PANTHER" id="PTHR11941">
    <property type="entry name" value="ENOYL-COA HYDRATASE-RELATED"/>
    <property type="match status" value="1"/>
</dbReference>
<organism evidence="5 6">
    <name type="scientific">Mesorhizobium wenxiniae</name>
    <dbReference type="NCBI Taxonomy" id="2014805"/>
    <lineage>
        <taxon>Bacteria</taxon>
        <taxon>Pseudomonadati</taxon>
        <taxon>Pseudomonadota</taxon>
        <taxon>Alphaproteobacteria</taxon>
        <taxon>Hyphomicrobiales</taxon>
        <taxon>Phyllobacteriaceae</taxon>
        <taxon>Mesorhizobium</taxon>
    </lineage>
</organism>
<proteinExistence type="inferred from homology"/>
<feature type="region of interest" description="Disordered" evidence="4">
    <location>
        <begin position="250"/>
        <end position="269"/>
    </location>
</feature>
<protein>
    <recommendedName>
        <fullName evidence="7">Carnitinyl-CoA dehydratase</fullName>
    </recommendedName>
</protein>
<dbReference type="GO" id="GO:0006635">
    <property type="term" value="P:fatty acid beta-oxidation"/>
    <property type="evidence" value="ECO:0007669"/>
    <property type="project" value="TreeGrafter"/>
</dbReference>
<comment type="caution">
    <text evidence="5">The sequence shown here is derived from an EMBL/GenBank/DDBJ whole genome shotgun (WGS) entry which is preliminary data.</text>
</comment>
<dbReference type="GO" id="GO:0016829">
    <property type="term" value="F:lyase activity"/>
    <property type="evidence" value="ECO:0007669"/>
    <property type="project" value="UniProtKB-KW"/>
</dbReference>
<evidence type="ECO:0000256" key="4">
    <source>
        <dbReference type="SAM" id="MobiDB-lite"/>
    </source>
</evidence>
<evidence type="ECO:0000256" key="1">
    <source>
        <dbReference type="ARBA" id="ARBA00005254"/>
    </source>
</evidence>
<dbReference type="InterPro" id="IPR029045">
    <property type="entry name" value="ClpP/crotonase-like_dom_sf"/>
</dbReference>
<dbReference type="Pfam" id="PF00378">
    <property type="entry name" value="ECH_1"/>
    <property type="match status" value="1"/>
</dbReference>
<sequence>MTALVSTQRHGQILVVTIDNPPANAISRRTSREIYAAFAAFQEDEDLRVAILTGAGDRIFSGGWDLKESDESLTADLYYDTQVGNGPGGFGGIAEFWGLTKPVIAAVNGAAAGGGFEITLACDMIVAAEHARFLLPETRIGLLPMAGGIQNLHRRIPYNIAMHLMMTGKPISASEAARWGLVNEVVPLGEALAAAMRHAEKICESAPLAIEGLKEVMRYTSHLSARDGFAAVRNPPSELKKYKAIANSEDSLEGPRAFMEKRKPQWRGR</sequence>
<evidence type="ECO:0000313" key="6">
    <source>
        <dbReference type="Proteomes" id="UP000215931"/>
    </source>
</evidence>
<dbReference type="EMBL" id="NPKH01000035">
    <property type="protein sequence ID" value="PAP92249.1"/>
    <property type="molecule type" value="Genomic_DNA"/>
</dbReference>
<dbReference type="Proteomes" id="UP000215931">
    <property type="component" value="Unassembled WGS sequence"/>
</dbReference>
<dbReference type="PROSITE" id="PS00166">
    <property type="entry name" value="ENOYL_COA_HYDRATASE"/>
    <property type="match status" value="1"/>
</dbReference>
<comment type="similarity">
    <text evidence="1 3">Belongs to the enoyl-CoA hydratase/isomerase family.</text>
</comment>
<name>A0A271KB79_9HYPH</name>
<dbReference type="AlphaFoldDB" id="A0A271KB79"/>
<evidence type="ECO:0000256" key="2">
    <source>
        <dbReference type="ARBA" id="ARBA00023239"/>
    </source>
</evidence>
<dbReference type="FunFam" id="3.90.226.10:FF:000009">
    <property type="entry name" value="Carnitinyl-CoA dehydratase"/>
    <property type="match status" value="1"/>
</dbReference>
<reference evidence="5 6" key="1">
    <citation type="submission" date="2017-08" db="EMBL/GenBank/DDBJ databases">
        <title>Mesorhizobium wenxinae sp. nov., a novel rhizobial species isolated from root nodules of chickpea (Cicer arietinum L.).</title>
        <authorList>
            <person name="Zhang J."/>
        </authorList>
    </citation>
    <scope>NUCLEOTIDE SEQUENCE [LARGE SCALE GENOMIC DNA]</scope>
    <source>
        <strain evidence="6">WYCCWR 10019</strain>
    </source>
</reference>
<dbReference type="Gene3D" id="3.90.226.10">
    <property type="entry name" value="2-enoyl-CoA Hydratase, Chain A, domain 1"/>
    <property type="match status" value="1"/>
</dbReference>
<dbReference type="CDD" id="cd06558">
    <property type="entry name" value="crotonase-like"/>
    <property type="match status" value="1"/>
</dbReference>